<dbReference type="AlphaFoldDB" id="A0A7C8M725"/>
<dbReference type="EMBL" id="JAADJZ010000013">
    <property type="protein sequence ID" value="KAF2870459.1"/>
    <property type="molecule type" value="Genomic_DNA"/>
</dbReference>
<reference evidence="1 2" key="1">
    <citation type="submission" date="2020-01" db="EMBL/GenBank/DDBJ databases">
        <authorList>
            <consortium name="DOE Joint Genome Institute"/>
            <person name="Haridas S."/>
            <person name="Albert R."/>
            <person name="Binder M."/>
            <person name="Bloem J."/>
            <person name="Labutti K."/>
            <person name="Salamov A."/>
            <person name="Andreopoulos B."/>
            <person name="Baker S.E."/>
            <person name="Barry K."/>
            <person name="Bills G."/>
            <person name="Bluhm B.H."/>
            <person name="Cannon C."/>
            <person name="Castanera R."/>
            <person name="Culley D.E."/>
            <person name="Daum C."/>
            <person name="Ezra D."/>
            <person name="Gonzalez J.B."/>
            <person name="Henrissat B."/>
            <person name="Kuo A."/>
            <person name="Liang C."/>
            <person name="Lipzen A."/>
            <person name="Lutzoni F."/>
            <person name="Magnuson J."/>
            <person name="Mondo S."/>
            <person name="Nolan M."/>
            <person name="Ohm R."/>
            <person name="Pangilinan J."/>
            <person name="Park H.-J.H."/>
            <person name="Ramirez L."/>
            <person name="Alfaro M."/>
            <person name="Sun H."/>
            <person name="Tritt A."/>
            <person name="Yoshinaga Y."/>
            <person name="Zwiers L.-H.L."/>
            <person name="Turgeon B.G."/>
            <person name="Goodwin S.B."/>
            <person name="Spatafora J.W."/>
            <person name="Crous P.W."/>
            <person name="Grigoriev I.V."/>
        </authorList>
    </citation>
    <scope>NUCLEOTIDE SEQUENCE [LARGE SCALE GENOMIC DNA]</scope>
    <source>
        <strain evidence="1 2">CBS 611.86</strain>
    </source>
</reference>
<organism evidence="1 2">
    <name type="scientific">Massariosphaeria phaeospora</name>
    <dbReference type="NCBI Taxonomy" id="100035"/>
    <lineage>
        <taxon>Eukaryota</taxon>
        <taxon>Fungi</taxon>
        <taxon>Dikarya</taxon>
        <taxon>Ascomycota</taxon>
        <taxon>Pezizomycotina</taxon>
        <taxon>Dothideomycetes</taxon>
        <taxon>Pleosporomycetidae</taxon>
        <taxon>Pleosporales</taxon>
        <taxon>Pleosporales incertae sedis</taxon>
        <taxon>Massariosphaeria</taxon>
    </lineage>
</organism>
<gene>
    <name evidence="1" type="ORF">BDV95DRAFT_573873</name>
</gene>
<comment type="caution">
    <text evidence="1">The sequence shown here is derived from an EMBL/GenBank/DDBJ whole genome shotgun (WGS) entry which is preliminary data.</text>
</comment>
<protein>
    <submittedName>
        <fullName evidence="1">Uncharacterized protein</fullName>
    </submittedName>
</protein>
<keyword evidence="2" id="KW-1185">Reference proteome</keyword>
<proteinExistence type="predicted"/>
<evidence type="ECO:0000313" key="1">
    <source>
        <dbReference type="EMBL" id="KAF2870459.1"/>
    </source>
</evidence>
<dbReference type="Proteomes" id="UP000481861">
    <property type="component" value="Unassembled WGS sequence"/>
</dbReference>
<evidence type="ECO:0000313" key="2">
    <source>
        <dbReference type="Proteomes" id="UP000481861"/>
    </source>
</evidence>
<accession>A0A7C8M725</accession>
<name>A0A7C8M725_9PLEO</name>
<sequence>MLCFSIVTASKVTYLPRYSYDLTAKPSQLTPYLSPANPGLRPIQPFHNAPDIQHSSKDILTGPAHLSIDI</sequence>